<evidence type="ECO:0000256" key="2">
    <source>
        <dbReference type="SAM" id="MobiDB-lite"/>
    </source>
</evidence>
<feature type="region of interest" description="Disordered" evidence="2">
    <location>
        <begin position="27"/>
        <end position="59"/>
    </location>
</feature>
<organism evidence="3 4">
    <name type="scientific">Fusarium tjaetaba</name>
    <dbReference type="NCBI Taxonomy" id="1567544"/>
    <lineage>
        <taxon>Eukaryota</taxon>
        <taxon>Fungi</taxon>
        <taxon>Dikarya</taxon>
        <taxon>Ascomycota</taxon>
        <taxon>Pezizomycotina</taxon>
        <taxon>Sordariomycetes</taxon>
        <taxon>Hypocreomycetidae</taxon>
        <taxon>Hypocreales</taxon>
        <taxon>Nectriaceae</taxon>
        <taxon>Fusarium</taxon>
        <taxon>Fusarium fujikuroi species complex</taxon>
    </lineage>
</organism>
<keyword evidence="1" id="KW-0175">Coiled coil</keyword>
<dbReference type="OrthoDB" id="10522942at2759"/>
<dbReference type="Proteomes" id="UP000530670">
    <property type="component" value="Unassembled WGS sequence"/>
</dbReference>
<feature type="coiled-coil region" evidence="1">
    <location>
        <begin position="84"/>
        <end position="114"/>
    </location>
</feature>
<gene>
    <name evidence="3" type="ORF">FTJAE_14200</name>
</gene>
<comment type="caution">
    <text evidence="3">The sequence shown here is derived from an EMBL/GenBank/DDBJ whole genome shotgun (WGS) entry which is preliminary data.</text>
</comment>
<protein>
    <submittedName>
        <fullName evidence="3">Uncharacterized protein</fullName>
    </submittedName>
</protein>
<evidence type="ECO:0000313" key="4">
    <source>
        <dbReference type="Proteomes" id="UP000530670"/>
    </source>
</evidence>
<proteinExistence type="predicted"/>
<reference evidence="3 4" key="1">
    <citation type="submission" date="2020-05" db="EMBL/GenBank/DDBJ databases">
        <title>Identification and distribution of gene clusters putatively required for synthesis of sphingolipid metabolism inhibitors in phylogenetically diverse species of the filamentous fungus Fusarium.</title>
        <authorList>
            <person name="Kim H.-S."/>
            <person name="Busman M."/>
            <person name="Brown D.W."/>
            <person name="Divon H."/>
            <person name="Uhlig S."/>
            <person name="Proctor R.H."/>
        </authorList>
    </citation>
    <scope>NUCLEOTIDE SEQUENCE [LARGE SCALE GENOMIC DNA]</scope>
    <source>
        <strain evidence="3 4">NRRL 66243</strain>
    </source>
</reference>
<dbReference type="RefSeq" id="XP_037198791.1">
    <property type="nucleotide sequence ID" value="XM_037347411.1"/>
</dbReference>
<feature type="compositionally biased region" description="Polar residues" evidence="2">
    <location>
        <begin position="33"/>
        <end position="43"/>
    </location>
</feature>
<evidence type="ECO:0000256" key="1">
    <source>
        <dbReference type="SAM" id="Coils"/>
    </source>
</evidence>
<keyword evidence="4" id="KW-1185">Reference proteome</keyword>
<dbReference type="GeneID" id="59299681"/>
<name>A0A8H5V777_9HYPO</name>
<dbReference type="EMBL" id="JAAQRI010000608">
    <property type="protein sequence ID" value="KAF5611345.1"/>
    <property type="molecule type" value="Genomic_DNA"/>
</dbReference>
<accession>A0A8H5V777</accession>
<sequence length="208" mass="23597">MCAVSISRAAPAPSRFLLFSLPSSLEAKRDASTEGNPNATPTRPASRKRQRQSSAVAAPSAKSARWLNCKAGTLMERLDIEESMVRLLQSHRTVRQNLEEAEEKQRQVQEKRRRKIMYVLQMLAGYIDREAINHDAIRSFLDKERVMQELSSEPTHGGDTLYKDLQLACDSELEEVDDKVENIREENRVLTSKVKAIMDCIGPFAQYC</sequence>
<dbReference type="AlphaFoldDB" id="A0A8H5V777"/>
<evidence type="ECO:0000313" key="3">
    <source>
        <dbReference type="EMBL" id="KAF5611345.1"/>
    </source>
</evidence>